<evidence type="ECO:0000256" key="1">
    <source>
        <dbReference type="ARBA" id="ARBA00005298"/>
    </source>
</evidence>
<evidence type="ECO:0000313" key="3">
    <source>
        <dbReference type="EMBL" id="EGT38239.1"/>
    </source>
</evidence>
<keyword evidence="4" id="KW-1185">Reference proteome</keyword>
<dbReference type="HOGENOM" id="CLU_788070_0_0_1"/>
<dbReference type="InterPro" id="IPR050357">
    <property type="entry name" value="Arrestin_domain-protein"/>
</dbReference>
<accession>G0MN41</accession>
<dbReference type="PANTHER" id="PTHR11188">
    <property type="entry name" value="ARRESTIN DOMAIN CONTAINING PROTEIN"/>
    <property type="match status" value="1"/>
</dbReference>
<dbReference type="EMBL" id="GL379803">
    <property type="protein sequence ID" value="EGT38239.1"/>
    <property type="molecule type" value="Genomic_DNA"/>
</dbReference>
<dbReference type="GO" id="GO:0015031">
    <property type="term" value="P:protein transport"/>
    <property type="evidence" value="ECO:0007669"/>
    <property type="project" value="TreeGrafter"/>
</dbReference>
<reference evidence="4" key="1">
    <citation type="submission" date="2011-07" db="EMBL/GenBank/DDBJ databases">
        <authorList>
            <consortium name="Caenorhabditis brenneri Sequencing and Analysis Consortium"/>
            <person name="Wilson R.K."/>
        </authorList>
    </citation>
    <scope>NUCLEOTIDE SEQUENCE [LARGE SCALE GENOMIC DNA]</scope>
    <source>
        <strain evidence="4">PB2801</strain>
    </source>
</reference>
<dbReference type="SUPFAM" id="SSF81296">
    <property type="entry name" value="E set domains"/>
    <property type="match status" value="1"/>
</dbReference>
<dbReference type="Gene3D" id="2.60.40.640">
    <property type="match status" value="1"/>
</dbReference>
<dbReference type="STRING" id="135651.G0MN41"/>
<dbReference type="InParanoid" id="G0MN41"/>
<dbReference type="Proteomes" id="UP000008068">
    <property type="component" value="Unassembled WGS sequence"/>
</dbReference>
<name>G0MN41_CAEBE</name>
<dbReference type="InterPro" id="IPR011021">
    <property type="entry name" value="Arrestin-like_N"/>
</dbReference>
<proteinExistence type="inferred from homology"/>
<feature type="domain" description="Arrestin-like N-terminal" evidence="2">
    <location>
        <begin position="42"/>
        <end position="160"/>
    </location>
</feature>
<organism evidence="4">
    <name type="scientific">Caenorhabditis brenneri</name>
    <name type="common">Nematode worm</name>
    <dbReference type="NCBI Taxonomy" id="135651"/>
    <lineage>
        <taxon>Eukaryota</taxon>
        <taxon>Metazoa</taxon>
        <taxon>Ecdysozoa</taxon>
        <taxon>Nematoda</taxon>
        <taxon>Chromadorea</taxon>
        <taxon>Rhabditida</taxon>
        <taxon>Rhabditina</taxon>
        <taxon>Rhabditomorpha</taxon>
        <taxon>Rhabditoidea</taxon>
        <taxon>Rhabditidae</taxon>
        <taxon>Peloderinae</taxon>
        <taxon>Caenorhabditis</taxon>
    </lineage>
</organism>
<comment type="similarity">
    <text evidence="1">Belongs to the arrestin family.</text>
</comment>
<gene>
    <name evidence="3" type="ORF">CAEBREN_03819</name>
</gene>
<dbReference type="AlphaFoldDB" id="G0MN41"/>
<dbReference type="Pfam" id="PF00339">
    <property type="entry name" value="Arrestin_N"/>
    <property type="match status" value="1"/>
</dbReference>
<evidence type="ECO:0000259" key="2">
    <source>
        <dbReference type="Pfam" id="PF00339"/>
    </source>
</evidence>
<evidence type="ECO:0000313" key="4">
    <source>
        <dbReference type="Proteomes" id="UP000008068"/>
    </source>
</evidence>
<dbReference type="GO" id="GO:0005737">
    <property type="term" value="C:cytoplasm"/>
    <property type="evidence" value="ECO:0007669"/>
    <property type="project" value="TreeGrafter"/>
</dbReference>
<dbReference type="PANTHER" id="PTHR11188:SF83">
    <property type="entry name" value="ARRESTIN C-TERMINAL-LIKE DOMAIN-CONTAINING PROTEIN"/>
    <property type="match status" value="1"/>
</dbReference>
<dbReference type="eggNOG" id="ENOG502TKGR">
    <property type="taxonomic scope" value="Eukaryota"/>
</dbReference>
<protein>
    <recommendedName>
        <fullName evidence="2">Arrestin-like N-terminal domain-containing protein</fullName>
    </recommendedName>
</protein>
<dbReference type="InterPro" id="IPR014752">
    <property type="entry name" value="Arrestin-like_C"/>
</dbReference>
<dbReference type="InterPro" id="IPR014756">
    <property type="entry name" value="Ig_E-set"/>
</dbReference>
<sequence>MARQNMVYFRLKMVCFRLKMCSYAKANMNPRASAQVFLDQHTLFPGSIITGKVMLKNPFDSILVKKVRISVHGKETIKGFLNGRCLEFLNEEIESWEAEEGKPKNLRAPVCTASFSYKLPEKLPPSYNSNTAKIKYFVKVTVDCVDLKTVKNKECFTVMMGNQLRLNPLDDRSLKLHLSSTMLFNNQWLAHVICLQNDSPHTIHTIHLTISRITTIHLCQNDDCLNSNQPNPPCKKTNKTVFLAGTPIKFKVKPGESKAEKMVSEVLDERIYPTFTGRMVSCSYKLILSVYRTKFLLVAPVIFEVEMQGFDRAPRWISQWKLLEEMAGLGLEERRKHGDAKEEGDKDLIEFD</sequence>